<feature type="domain" description="Cupin type-2" evidence="2">
    <location>
        <begin position="44"/>
        <end position="113"/>
    </location>
</feature>
<dbReference type="GO" id="GO:0046872">
    <property type="term" value="F:metal ion binding"/>
    <property type="evidence" value="ECO:0007669"/>
    <property type="project" value="UniProtKB-KW"/>
</dbReference>
<dbReference type="Proteomes" id="UP000774750">
    <property type="component" value="Unassembled WGS sequence"/>
</dbReference>
<dbReference type="Gene3D" id="2.60.120.10">
    <property type="entry name" value="Jelly Rolls"/>
    <property type="match status" value="1"/>
</dbReference>
<sequence>MSEIKHANIKVLEASHKCEHEDYEYDRRKFVPFGDAKHTLVSVYEVPPMKSPYPYHYHHKNEETFYIISGEGILKTPTGERNVTAGDFLFFPTGPEGAHKLTNCSKTEKLVYIDFDVVHDIDIAVYPDSDKIGVWGMGINKVYPQSADVPYYDGE</sequence>
<dbReference type="InterPro" id="IPR051610">
    <property type="entry name" value="GPI/OXD"/>
</dbReference>
<comment type="caution">
    <text evidence="3">The sequence shown here is derived from an EMBL/GenBank/DDBJ whole genome shotgun (WGS) entry which is preliminary data.</text>
</comment>
<evidence type="ECO:0000313" key="3">
    <source>
        <dbReference type="EMBL" id="MBM6921103.1"/>
    </source>
</evidence>
<reference evidence="3" key="2">
    <citation type="journal article" date="2021" name="Sci. Rep.">
        <title>The distribution of antibiotic resistance genes in chicken gut microbiota commensals.</title>
        <authorList>
            <person name="Juricova H."/>
            <person name="Matiasovicova J."/>
            <person name="Kubasova T."/>
            <person name="Cejkova D."/>
            <person name="Rychlik I."/>
        </authorList>
    </citation>
    <scope>NUCLEOTIDE SEQUENCE</scope>
    <source>
        <strain evidence="3">An559</strain>
    </source>
</reference>
<organism evidence="3 4">
    <name type="scientific">Merdimmobilis hominis</name>
    <dbReference type="NCBI Taxonomy" id="2897707"/>
    <lineage>
        <taxon>Bacteria</taxon>
        <taxon>Bacillati</taxon>
        <taxon>Bacillota</taxon>
        <taxon>Clostridia</taxon>
        <taxon>Eubacteriales</taxon>
        <taxon>Oscillospiraceae</taxon>
        <taxon>Merdimmobilis</taxon>
    </lineage>
</organism>
<dbReference type="InterPro" id="IPR013096">
    <property type="entry name" value="Cupin_2"/>
</dbReference>
<evidence type="ECO:0000313" key="4">
    <source>
        <dbReference type="Proteomes" id="UP000774750"/>
    </source>
</evidence>
<reference evidence="3" key="1">
    <citation type="submission" date="2020-08" db="EMBL/GenBank/DDBJ databases">
        <authorList>
            <person name="Cejkova D."/>
            <person name="Kubasova T."/>
            <person name="Jahodarova E."/>
            <person name="Rychlik I."/>
        </authorList>
    </citation>
    <scope>NUCLEOTIDE SEQUENCE</scope>
    <source>
        <strain evidence="3">An559</strain>
    </source>
</reference>
<dbReference type="PANTHER" id="PTHR35848:SF6">
    <property type="entry name" value="CUPIN TYPE-2 DOMAIN-CONTAINING PROTEIN"/>
    <property type="match status" value="1"/>
</dbReference>
<evidence type="ECO:0000259" key="2">
    <source>
        <dbReference type="Pfam" id="PF07883"/>
    </source>
</evidence>
<name>A0A939BEY6_9FIRM</name>
<keyword evidence="1" id="KW-0479">Metal-binding</keyword>
<gene>
    <name evidence="3" type="ORF">H6A12_08050</name>
</gene>
<dbReference type="EMBL" id="JACJKY010000011">
    <property type="protein sequence ID" value="MBM6921103.1"/>
    <property type="molecule type" value="Genomic_DNA"/>
</dbReference>
<dbReference type="PANTHER" id="PTHR35848">
    <property type="entry name" value="OXALATE-BINDING PROTEIN"/>
    <property type="match status" value="1"/>
</dbReference>
<accession>A0A939BEY6</accession>
<keyword evidence="4" id="KW-1185">Reference proteome</keyword>
<dbReference type="Pfam" id="PF07883">
    <property type="entry name" value="Cupin_2"/>
    <property type="match status" value="1"/>
</dbReference>
<dbReference type="AlphaFoldDB" id="A0A939BEY6"/>
<dbReference type="InterPro" id="IPR014710">
    <property type="entry name" value="RmlC-like_jellyroll"/>
</dbReference>
<evidence type="ECO:0000256" key="1">
    <source>
        <dbReference type="ARBA" id="ARBA00022723"/>
    </source>
</evidence>
<protein>
    <submittedName>
        <fullName evidence="3">Cupin domain-containing protein</fullName>
    </submittedName>
</protein>
<proteinExistence type="predicted"/>
<dbReference type="InterPro" id="IPR011051">
    <property type="entry name" value="RmlC_Cupin_sf"/>
</dbReference>
<dbReference type="SUPFAM" id="SSF51182">
    <property type="entry name" value="RmlC-like cupins"/>
    <property type="match status" value="1"/>
</dbReference>
<dbReference type="RefSeq" id="WP_204446686.1">
    <property type="nucleotide sequence ID" value="NZ_JACJKY010000011.1"/>
</dbReference>